<sequence>MATGLVSAVVGAFDPLSVAVLLVIGLAIGLKTQGYDIRVHKGFWAVELVLIVVSGGYTFLVISPETGLQSLTDMVTGAIFTGLVIKGILMSVLN</sequence>
<evidence type="ECO:0000313" key="3">
    <source>
        <dbReference type="Proteomes" id="UP000465846"/>
    </source>
</evidence>
<proteinExistence type="predicted"/>
<keyword evidence="1" id="KW-0472">Membrane</keyword>
<feature type="transmembrane region" description="Helical" evidence="1">
    <location>
        <begin position="74"/>
        <end position="93"/>
    </location>
</feature>
<feature type="transmembrane region" description="Helical" evidence="1">
    <location>
        <begin position="42"/>
        <end position="62"/>
    </location>
</feature>
<dbReference type="AlphaFoldDB" id="A0A6C0ULA4"/>
<dbReference type="Proteomes" id="UP000465846">
    <property type="component" value="Chromosome"/>
</dbReference>
<evidence type="ECO:0000256" key="1">
    <source>
        <dbReference type="SAM" id="Phobius"/>
    </source>
</evidence>
<dbReference type="GeneID" id="44080611"/>
<gene>
    <name evidence="2" type="ORF">G3I44_14380</name>
</gene>
<dbReference type="EMBL" id="CP048739">
    <property type="protein sequence ID" value="QIB75373.1"/>
    <property type="molecule type" value="Genomic_DNA"/>
</dbReference>
<protein>
    <submittedName>
        <fullName evidence="2">Uncharacterized protein</fullName>
    </submittedName>
</protein>
<reference evidence="2 3" key="1">
    <citation type="submission" date="2020-02" db="EMBL/GenBank/DDBJ databases">
        <title>Whole genome sequence of Halogeometricum borinquense strain wsp4.</title>
        <authorList>
            <person name="Verma D.K."/>
            <person name="Gopal K."/>
            <person name="Prasad E.S."/>
        </authorList>
    </citation>
    <scope>NUCLEOTIDE SEQUENCE [LARGE SCALE GENOMIC DNA]</scope>
    <source>
        <strain evidence="3">wsp4</strain>
    </source>
</reference>
<dbReference type="RefSeq" id="WP_163487153.1">
    <property type="nucleotide sequence ID" value="NZ_CP048739.1"/>
</dbReference>
<keyword evidence="1" id="KW-1133">Transmembrane helix</keyword>
<accession>A0A6C0ULA4</accession>
<name>A0A6C0ULA4_9EURY</name>
<feature type="transmembrane region" description="Helical" evidence="1">
    <location>
        <begin position="6"/>
        <end position="30"/>
    </location>
</feature>
<organism evidence="2 3">
    <name type="scientific">Halogeometricum borinquense</name>
    <dbReference type="NCBI Taxonomy" id="60847"/>
    <lineage>
        <taxon>Archaea</taxon>
        <taxon>Methanobacteriati</taxon>
        <taxon>Methanobacteriota</taxon>
        <taxon>Stenosarchaea group</taxon>
        <taxon>Halobacteria</taxon>
        <taxon>Halobacteriales</taxon>
        <taxon>Haloferacaceae</taxon>
        <taxon>Halogeometricum</taxon>
    </lineage>
</organism>
<evidence type="ECO:0000313" key="2">
    <source>
        <dbReference type="EMBL" id="QIB75373.1"/>
    </source>
</evidence>
<keyword evidence="1" id="KW-0812">Transmembrane</keyword>